<dbReference type="RefSeq" id="WP_090042801.1">
    <property type="nucleotide sequence ID" value="NZ_FOKI01000040.1"/>
</dbReference>
<dbReference type="Proteomes" id="UP000198619">
    <property type="component" value="Unassembled WGS sequence"/>
</dbReference>
<evidence type="ECO:0000313" key="1">
    <source>
        <dbReference type="EMBL" id="SFB38838.1"/>
    </source>
</evidence>
<organism evidence="1 2">
    <name type="scientific">Clostridium frigidicarnis</name>
    <dbReference type="NCBI Taxonomy" id="84698"/>
    <lineage>
        <taxon>Bacteria</taxon>
        <taxon>Bacillati</taxon>
        <taxon>Bacillota</taxon>
        <taxon>Clostridia</taxon>
        <taxon>Eubacteriales</taxon>
        <taxon>Clostridiaceae</taxon>
        <taxon>Clostridium</taxon>
    </lineage>
</organism>
<keyword evidence="2" id="KW-1185">Reference proteome</keyword>
<reference evidence="1 2" key="1">
    <citation type="submission" date="2016-10" db="EMBL/GenBank/DDBJ databases">
        <authorList>
            <person name="de Groot N.N."/>
        </authorList>
    </citation>
    <scope>NUCLEOTIDE SEQUENCE [LARGE SCALE GENOMIC DNA]</scope>
    <source>
        <strain evidence="1 2">DSM 12271</strain>
    </source>
</reference>
<gene>
    <name evidence="1" type="ORF">SAMN04488528_10404</name>
</gene>
<dbReference type="EMBL" id="FOKI01000040">
    <property type="protein sequence ID" value="SFB38838.1"/>
    <property type="molecule type" value="Genomic_DNA"/>
</dbReference>
<evidence type="ECO:0000313" key="2">
    <source>
        <dbReference type="Proteomes" id="UP000198619"/>
    </source>
</evidence>
<dbReference type="AlphaFoldDB" id="A0A1I1AQS3"/>
<sequence>MKLELTVCKLGQVLKTIESKYDLEIMTKIKLSGGWMTLSGKAIIEKVPTVGIILGCSNKSNNIISIRVKNDNEEGSVLKITGTKGSKFYIDIEATKYKELGKCSSGEIKVNNNECKLRIDEDIIFKINSSVESVLDIIQNI</sequence>
<proteinExistence type="predicted"/>
<accession>A0A1I1AQS3</accession>
<dbReference type="STRING" id="84698.SAMN04488528_10404"/>
<name>A0A1I1AQS3_9CLOT</name>
<protein>
    <submittedName>
        <fullName evidence="1">Uncharacterized protein</fullName>
    </submittedName>
</protein>
<dbReference type="OrthoDB" id="1925583at2"/>